<feature type="region of interest" description="Disordered" evidence="1">
    <location>
        <begin position="47"/>
        <end position="104"/>
    </location>
</feature>
<proteinExistence type="predicted"/>
<reference evidence="2" key="2">
    <citation type="submission" date="2018-05" db="EMBL/GenBank/DDBJ databases">
        <title>OgluRS3 (Oryza glumaepatula Reference Sequence Version 3).</title>
        <authorList>
            <person name="Zhang J."/>
            <person name="Kudrna D."/>
            <person name="Lee S."/>
            <person name="Talag J."/>
            <person name="Welchert J."/>
            <person name="Wing R.A."/>
        </authorList>
    </citation>
    <scope>NUCLEOTIDE SEQUENCE [LARGE SCALE GENOMIC DNA]</scope>
</reference>
<dbReference type="Gramene" id="OGLUM08G15150.1">
    <property type="protein sequence ID" value="OGLUM08G15150.1"/>
    <property type="gene ID" value="OGLUM08G15150"/>
</dbReference>
<protein>
    <submittedName>
        <fullName evidence="2">Uncharacterized protein</fullName>
    </submittedName>
</protein>
<feature type="compositionally biased region" description="Basic residues" evidence="1">
    <location>
        <begin position="62"/>
        <end position="72"/>
    </location>
</feature>
<dbReference type="Proteomes" id="UP000026961">
    <property type="component" value="Chromosome 8"/>
</dbReference>
<evidence type="ECO:0000313" key="2">
    <source>
        <dbReference type="EnsemblPlants" id="OGLUM08G15150.1"/>
    </source>
</evidence>
<sequence length="104" mass="10933">MGRIGIEKMSKGGCGVRVIVLGDGIIQVVVVPGGGGVQVVVVPNSGAEQQGNAGGAEEDKVRWRRERKKRTAVARERNKGRMTAWERNKFSGGAMEDGGAAGQD</sequence>
<feature type="compositionally biased region" description="Gly residues" evidence="1">
    <location>
        <begin position="95"/>
        <end position="104"/>
    </location>
</feature>
<keyword evidence="3" id="KW-1185">Reference proteome</keyword>
<name>A0A0E0AV91_9ORYZ</name>
<reference evidence="2" key="1">
    <citation type="submission" date="2015-04" db="UniProtKB">
        <authorList>
            <consortium name="EnsemblPlants"/>
        </authorList>
    </citation>
    <scope>IDENTIFICATION</scope>
</reference>
<dbReference type="AlphaFoldDB" id="A0A0E0AV91"/>
<feature type="compositionally biased region" description="Basic and acidic residues" evidence="1">
    <location>
        <begin position="73"/>
        <end position="89"/>
    </location>
</feature>
<organism evidence="2">
    <name type="scientific">Oryza glumipatula</name>
    <dbReference type="NCBI Taxonomy" id="40148"/>
    <lineage>
        <taxon>Eukaryota</taxon>
        <taxon>Viridiplantae</taxon>
        <taxon>Streptophyta</taxon>
        <taxon>Embryophyta</taxon>
        <taxon>Tracheophyta</taxon>
        <taxon>Spermatophyta</taxon>
        <taxon>Magnoliopsida</taxon>
        <taxon>Liliopsida</taxon>
        <taxon>Poales</taxon>
        <taxon>Poaceae</taxon>
        <taxon>BOP clade</taxon>
        <taxon>Oryzoideae</taxon>
        <taxon>Oryzeae</taxon>
        <taxon>Oryzinae</taxon>
        <taxon>Oryza</taxon>
    </lineage>
</organism>
<evidence type="ECO:0000256" key="1">
    <source>
        <dbReference type="SAM" id="MobiDB-lite"/>
    </source>
</evidence>
<dbReference type="EnsemblPlants" id="OGLUM08G15150.1">
    <property type="protein sequence ID" value="OGLUM08G15150.1"/>
    <property type="gene ID" value="OGLUM08G15150"/>
</dbReference>
<evidence type="ECO:0000313" key="3">
    <source>
        <dbReference type="Proteomes" id="UP000026961"/>
    </source>
</evidence>
<dbReference type="HOGENOM" id="CLU_2254352_0_0_1"/>
<accession>A0A0E0AV91</accession>